<dbReference type="GO" id="GO:0006869">
    <property type="term" value="P:lipid transport"/>
    <property type="evidence" value="ECO:0007669"/>
    <property type="project" value="UniProtKB-KW"/>
</dbReference>
<keyword evidence="2" id="KW-0813">Transport</keyword>
<reference evidence="10" key="1">
    <citation type="journal article" date="2023" name="Arch. Microbiol.">
        <title>Desulfoferula mesophilus gen. nov. sp. nov., a mesophilic sulfate-reducing bacterium isolated from a brackish lake sediment.</title>
        <authorList>
            <person name="Watanabe T."/>
            <person name="Yabe T."/>
            <person name="Tsuji J.M."/>
            <person name="Fukui M."/>
        </authorList>
    </citation>
    <scope>NUCLEOTIDE SEQUENCE [LARGE SCALE GENOMIC DNA]</scope>
    <source>
        <strain evidence="10">12FAK</strain>
    </source>
</reference>
<dbReference type="PANTHER" id="PTHR42870">
    <property type="entry name" value="ACETYL-COA C-ACETYLTRANSFERASE"/>
    <property type="match status" value="1"/>
</dbReference>
<evidence type="ECO:0000256" key="2">
    <source>
        <dbReference type="ARBA" id="ARBA00022448"/>
    </source>
</evidence>
<dbReference type="Gene3D" id="3.40.47.10">
    <property type="match status" value="1"/>
</dbReference>
<keyword evidence="5" id="KW-0446">Lipid-binding</keyword>
<evidence type="ECO:0000256" key="5">
    <source>
        <dbReference type="ARBA" id="ARBA00023121"/>
    </source>
</evidence>
<evidence type="ECO:0000259" key="8">
    <source>
        <dbReference type="Pfam" id="PF22691"/>
    </source>
</evidence>
<dbReference type="Pfam" id="PF00108">
    <property type="entry name" value="Thiolase_N"/>
    <property type="match status" value="1"/>
</dbReference>
<dbReference type="GO" id="GO:0008289">
    <property type="term" value="F:lipid binding"/>
    <property type="evidence" value="ECO:0007669"/>
    <property type="project" value="UniProtKB-KW"/>
</dbReference>
<dbReference type="PIRSF" id="PIRSF000429">
    <property type="entry name" value="Ac-CoA_Ac_transf"/>
    <property type="match status" value="1"/>
</dbReference>
<dbReference type="InterPro" id="IPR020613">
    <property type="entry name" value="Thiolase_CS"/>
</dbReference>
<evidence type="ECO:0000313" key="10">
    <source>
        <dbReference type="Proteomes" id="UP001366166"/>
    </source>
</evidence>
<keyword evidence="10" id="KW-1185">Reference proteome</keyword>
<dbReference type="PANTHER" id="PTHR42870:SF1">
    <property type="entry name" value="NON-SPECIFIC LIPID-TRANSFER PROTEIN-LIKE 2"/>
    <property type="match status" value="1"/>
</dbReference>
<dbReference type="InterPro" id="IPR055140">
    <property type="entry name" value="Thiolase_C_2"/>
</dbReference>
<dbReference type="SUPFAM" id="SSF53901">
    <property type="entry name" value="Thiolase-like"/>
    <property type="match status" value="2"/>
</dbReference>
<evidence type="ECO:0000256" key="6">
    <source>
        <dbReference type="ARBA" id="ARBA00032316"/>
    </source>
</evidence>
<name>A0AAU9ERI2_9BACT</name>
<proteinExistence type="predicted"/>
<dbReference type="GO" id="GO:0003988">
    <property type="term" value="F:acetyl-CoA C-acyltransferase activity"/>
    <property type="evidence" value="ECO:0007669"/>
    <property type="project" value="UniProtKB-ARBA"/>
</dbReference>
<dbReference type="InterPro" id="IPR020616">
    <property type="entry name" value="Thiolase_N"/>
</dbReference>
<dbReference type="Pfam" id="PF22691">
    <property type="entry name" value="Thiolase_C_1"/>
    <property type="match status" value="1"/>
</dbReference>
<organism evidence="9 10">
    <name type="scientific">Desulfoferula mesophila</name>
    <dbReference type="NCBI Taxonomy" id="3058419"/>
    <lineage>
        <taxon>Bacteria</taxon>
        <taxon>Pseudomonadati</taxon>
        <taxon>Thermodesulfobacteriota</taxon>
        <taxon>Desulfarculia</taxon>
        <taxon>Desulfarculales</taxon>
        <taxon>Desulfarculaceae</taxon>
        <taxon>Desulfoferula</taxon>
    </lineage>
</organism>
<dbReference type="InterPro" id="IPR002155">
    <property type="entry name" value="Thiolase"/>
</dbReference>
<evidence type="ECO:0000256" key="1">
    <source>
        <dbReference type="ARBA" id="ARBA00012352"/>
    </source>
</evidence>
<dbReference type="AlphaFoldDB" id="A0AAU9ERI2"/>
<keyword evidence="3" id="KW-0808">Transferase</keyword>
<feature type="domain" description="Thiolase N-terminal" evidence="7">
    <location>
        <begin position="20"/>
        <end position="219"/>
    </location>
</feature>
<evidence type="ECO:0000256" key="3">
    <source>
        <dbReference type="ARBA" id="ARBA00022679"/>
    </source>
</evidence>
<dbReference type="EC" id="2.3.1.176" evidence="1"/>
<protein>
    <recommendedName>
        <fullName evidence="1">propanoyl-CoA C-acyltransferase</fullName>
        <ecNumber evidence="1">2.3.1.176</ecNumber>
    </recommendedName>
    <alternativeName>
        <fullName evidence="6">Propanoyl-CoA C-acyltransferase</fullName>
    </alternativeName>
</protein>
<dbReference type="InterPro" id="IPR016039">
    <property type="entry name" value="Thiolase-like"/>
</dbReference>
<evidence type="ECO:0000259" key="7">
    <source>
        <dbReference type="Pfam" id="PF00108"/>
    </source>
</evidence>
<dbReference type="CDD" id="cd00829">
    <property type="entry name" value="SCP-x_thiolase"/>
    <property type="match status" value="1"/>
</dbReference>
<dbReference type="EMBL" id="AP028679">
    <property type="protein sequence ID" value="BEQ14425.1"/>
    <property type="molecule type" value="Genomic_DNA"/>
</dbReference>
<evidence type="ECO:0000256" key="4">
    <source>
        <dbReference type="ARBA" id="ARBA00023055"/>
    </source>
</evidence>
<evidence type="ECO:0000313" key="9">
    <source>
        <dbReference type="EMBL" id="BEQ14425.1"/>
    </source>
</evidence>
<dbReference type="PROSITE" id="PS00737">
    <property type="entry name" value="THIOLASE_2"/>
    <property type="match status" value="1"/>
</dbReference>
<keyword evidence="4" id="KW-0445">Lipid transport</keyword>
<feature type="domain" description="Thiolase C-terminal" evidence="8">
    <location>
        <begin position="263"/>
        <end position="383"/>
    </location>
</feature>
<gene>
    <name evidence="9" type="ORF">FAK_14910</name>
</gene>
<accession>A0AAU9ERI2</accession>
<dbReference type="RefSeq" id="WP_338606135.1">
    <property type="nucleotide sequence ID" value="NZ_AP028679.1"/>
</dbReference>
<sequence>MKEIKQMREVFIAGIGLTKWGFYEDQESYDFGSEAIFKALADAEMTWGDMQAVFCGSVYQGTASGHKAVSEVGLSGIPVVNVENACSSGGSALRLAFQMVAAEVYDVVIAVGLEKMPRGPIPSTAFRPWELESGFNIQVGNYALETVEYMKETGVTEEDLARVTVKNRKNGALNPNARFQKPVTLEEVLASRMVAEPLRLLHCCPLADGAAAAVLCSKDKLVTSSRAVRVATSVLASGVYGDGMPAAGILKSLKFPPQEGIVELSARQAYESSGYGPEDMDLVQGYDTTVPSELWGMEKLGFCHKGEAAGLLRDGKFDLYGDLPVNTDGGLMSRGHPLGATGLGQVCELVTQLRGEAGSRQVKKARVALAHAMGAGPNSSITILTR</sequence>
<dbReference type="Proteomes" id="UP001366166">
    <property type="component" value="Chromosome"/>
</dbReference>
<dbReference type="KEGG" id="dmp:FAK_14910"/>